<evidence type="ECO:0000313" key="4">
    <source>
        <dbReference type="Proteomes" id="UP000244934"/>
    </source>
</evidence>
<feature type="region of interest" description="Disordered" evidence="1">
    <location>
        <begin position="2308"/>
        <end position="2329"/>
    </location>
</feature>
<keyword evidence="4" id="KW-1185">Reference proteome</keyword>
<dbReference type="Pfam" id="PF13332">
    <property type="entry name" value="Fil_haemagg_2"/>
    <property type="match status" value="3"/>
</dbReference>
<reference evidence="4" key="1">
    <citation type="submission" date="2018-03" db="EMBL/GenBank/DDBJ databases">
        <authorList>
            <person name="Navarro De La Torre S."/>
        </authorList>
    </citation>
    <scope>NUCLEOTIDE SEQUENCE [LARGE SCALE GENOMIC DNA]</scope>
    <source>
        <strain evidence="4">EAod3</strain>
    </source>
</reference>
<name>A0A2R8CQF2_9GAMM</name>
<organism evidence="3 4">
    <name type="scientific">Kushneria phyllosphaerae</name>
    <dbReference type="NCBI Taxonomy" id="2100822"/>
    <lineage>
        <taxon>Bacteria</taxon>
        <taxon>Pseudomonadati</taxon>
        <taxon>Pseudomonadota</taxon>
        <taxon>Gammaproteobacteria</taxon>
        <taxon>Oceanospirillales</taxon>
        <taxon>Halomonadaceae</taxon>
        <taxon>Kushneria</taxon>
    </lineage>
</organism>
<dbReference type="Proteomes" id="UP000244934">
    <property type="component" value="Unassembled WGS sequence"/>
</dbReference>
<accession>A0A2R8CQF2</accession>
<dbReference type="Pfam" id="PF05594">
    <property type="entry name" value="Fil_haemagg"/>
    <property type="match status" value="12"/>
</dbReference>
<feature type="domain" description="Filamentous haemagglutinin FhaB/tRNA nuclease CdiA-like TPS" evidence="2">
    <location>
        <begin position="47"/>
        <end position="168"/>
    </location>
</feature>
<evidence type="ECO:0000313" key="3">
    <source>
        <dbReference type="EMBL" id="SPJ35121.1"/>
    </source>
</evidence>
<proteinExistence type="predicted"/>
<dbReference type="InterPro" id="IPR008619">
    <property type="entry name" value="Filamentous_hemagglutn_rpt"/>
</dbReference>
<dbReference type="Gene3D" id="2.160.20.10">
    <property type="entry name" value="Single-stranded right-handed beta-helix, Pectin lyase-like"/>
    <property type="match status" value="1"/>
</dbReference>
<dbReference type="GO" id="GO:0016787">
    <property type="term" value="F:hydrolase activity"/>
    <property type="evidence" value="ECO:0007669"/>
    <property type="project" value="UniProtKB-KW"/>
</dbReference>
<dbReference type="OrthoDB" id="2664633at2"/>
<evidence type="ECO:0000256" key="1">
    <source>
        <dbReference type="SAM" id="MobiDB-lite"/>
    </source>
</evidence>
<dbReference type="EMBL" id="ONZI01000004">
    <property type="protein sequence ID" value="SPJ35121.1"/>
    <property type="molecule type" value="Genomic_DNA"/>
</dbReference>
<dbReference type="InterPro" id="IPR010069">
    <property type="entry name" value="CdiA_FHA1_rpt"/>
</dbReference>
<feature type="region of interest" description="Disordered" evidence="1">
    <location>
        <begin position="2522"/>
        <end position="2546"/>
    </location>
</feature>
<dbReference type="InterPro" id="IPR012334">
    <property type="entry name" value="Pectin_lyas_fold"/>
</dbReference>
<dbReference type="InterPro" id="IPR025157">
    <property type="entry name" value="Hemagglutinin_rpt"/>
</dbReference>
<dbReference type="InterPro" id="IPR011050">
    <property type="entry name" value="Pectin_lyase_fold/virulence"/>
</dbReference>
<evidence type="ECO:0000259" key="2">
    <source>
        <dbReference type="SMART" id="SM00912"/>
    </source>
</evidence>
<protein>
    <submittedName>
        <fullName evidence="3">DNase CdiA</fullName>
        <ecNumber evidence="3">3.1.-.-</ecNumber>
    </submittedName>
</protein>
<dbReference type="NCBIfam" id="TIGR01731">
    <property type="entry name" value="fil_hemag_20aa"/>
    <property type="match status" value="30"/>
</dbReference>
<sequence length="2949" mass="308910">MKVQGFAGRLLAHVLINALFWQPVIVMADGITIDGRAGGNTAMDKAGNGVPVVDIATPNGRGLSHNTFSDYNVGKEGVILNNATDKLQSTKLGGIIVGNPNLKGQAAQLIVNEVNGGRASQLKGYTEVAGQAANVVVANPYGITCNGCGFINSPRVTLSTGKPMIEGGELDHFAVDQGQVTIEGLGLDASEVDQFDIVTRAAKLNGELHARELNIVTGRNNVDADSLAATARKGNDDTPALAIDASALGAMYAGSIHLVGTEAGVGVRLAGDMAATTGDITIDTQGHLALTNAAAQRDIAARATAIETQGSQHAGRDVRLKAREAMGLYGNLSSGGDTTLTAGKTLTQQGQVIAGIEGDQHIDDRRLDISADRIDNRGRLEASQTLQAHARQLDNRGQLLADEVNVHAEEAVGNTGTLQGRRITLATAALTNGQNDALIAAEQALELQAPAVTNRGTLQFGKGQDVTLDLIRLDNRDGRFVLNEGALELRADTLFNDRGTLQAESLRLAGRYVTNREGGLIGAASGDAALVFDQIDNSAGQLQAAAPLNVQSSELINHQGQLIGESLTLDTDTLDNADGLISAGAGNAAVVARQQLNNAGGKVQAQKTLALTAGELNNDRGTLIADTVTVTAGTLRNRGGTVSAQQGDLDVTVAGLLDNDHGRLQSVHQALRLTAGDLTNRQGSLMARLITLGVEHALDNQSGRIVSDGVLTAGIKEALDNTGGTLRGRRVSLETGTFVNNDNGLVSADSGDLDITARDRLTNRRGKLQALDALTITGGNIDNDAGTLVADRIDINGLSLANRDGIISAENGALTLKTTNGFDNTRGYLQATDAAAIHVGTLDNSEGTITARDITLTSDGALSNNAGRIVAQQGDLLVITSGALNNNSGTLAGNALTLDAESIKANQGGLIAALVNNAQVRARQTLNNDSGQIQAAGLLAINAPAITNRAGHLIGHTLILAGETLDNSEDGLVSAEQGNAMLTLARLLNNTNGRLQADKGTFSLAGGGQLTNQQGMALADQLDIDMGAFDNRRGQLVGERLNLQADSVDNGDGGLIAAGEQGAILTLASLANDRGQIQSDGRLDITATTLDNTRGVLLADRLDLKSARLINDSGSMLANAGGIALTLSGEARNRQGMIDSDGGNVTIENVGQAFDNHGGSISGNVLDISTGSVDNSGNGQLAGQQIRFIGLKTLDNAGGRILAGSDGLAVEAEQLDNRAGVLQGDHVSLVGRQLNNGDNGLIASLNGTLKAVFTQTLDNRNGRMIANGLLDIDPPRVDNRNGQMAGDTIRLEAGTLDNGGGIIEAQKGLALNVDTLNNRSGSLRALGGDTSDLQVAGALDNTQGNIELASRDARIEASSLNNTRGQIVHAGSGLFTLLLKSLNNSGGSLQGTGSAKANIDRINNTGQWQFNGPLSLSTLNALTLAGSDSINSADTLTLEATSLDNRGELLANGNLIFKSTGDITNRGLISAQRQLNVTGRNLTQSDGRIASGAGAIYRLSGTLDNLGRLTGNGDIDLQAREINNRGTLGSQKNLRLVSQGAINNQADTLLFAGGDMTLRGTRLYNRYGDLYSRGDLDFERDDKGGYADSLENRSGTIEAEGDIRLRVNSLLNTRDVFETEVYHAGRYIDYTAYRITRRHYWTGKECNLGCWTGNDYSYEYDYNVIDVYKNKIINDSPAAKIFSGNNVFLKSKKVENLNSLIAASGSMDIVSNMLENSGSSAESYTKTKRYVSNKNVVTGNFGGGAGSSTRVSIGEVTDTTLDPMAENIEEFNKNNGKDTSGNDLDLPSFVVKENFVSGETITSESGGLAPAILQVGGKLHVSATSYIQNGAINENAFAQVAEKNIQADRNVPLNDVVFTINARSTPVSAVQPEGNAKVNSRKTSEEALNSGYKSFDERGHIAAPAIATRSTLIPLSFVPVDYSAFNFERVSPTTLSSFRLPKGQYGLFVRNKSPDSHYLIETNPEFTSADRLMGSDYLLGKLDYTSDGAYKLLGDGRYESRLIRDAVQAQTGSRFLDDNIQNDYDQYLYLMNNAIAASDELHLTAGVSLTPSQTAALTHDIVWMEEQEVGGETVLAPVLYLAQVDARNVRGSSLIQGRDIDLIAGGDLTNVGTIRASNNLTANSGSSILQGGLMAAGNNLELTATDDIRNSLAGEIRGRQVDLTTLKGDIVNDRLAVTAGYNKSYSSYIDQGGLISAGENLTVSAGRDVINLSDIRSEGTLSLSAARDVVVQGVEDISHQEAGLGSYRKSVTDSTSQLGASIRSNGDAELVSGRDVVVSASDINSGAGLTVAAGRDISVVSRVDTADSESRRGKSREVAERSKQVGSELTAEGAMDLRAGNDLALVASTARSESDLTATAGNDIRILSAENRQNDELHYRSSRTKKDVINTTTRQQGSQLTAGNNLTLVADNDLTAQASQIKAGDQAYLIGGNDVQLIAANDQDYYFYQKKKKSGGLVSSKKMKRDEVTDTRAVGTTVESGGDLAIVSGNDQVYQKARLDAGNNLTLSSGGDITFAGAMDTHSESHEKSKSNWAWQSAKGKGNTDETLRQSELVAQGQLAINAANSVNIDVRDIDQQSVSQTIDAMVAAEPELAWLKQAEAQGDVDWRQVKEIHDGWDYKQSGVSPAVGMAVAIIAAAATSGAASSAIGMLSGATTAATATTATSVWAAGTTAAVSGWANAALSGAIAGAVGAAAGAASQGQDWQDPALHGAITGGLANYLAAGTYYGNPLSKATDLGQQVSQGALLDAGKVVGGVAMQKTYSRIAEKLAKGVGLNAEELNWVLMAGSIAGDQLPGIGNRYKSDDQEFTLTYFKGARGFMDSGLPGVPFNLIDSALGYQGLPDTSVRAYLMDQGFGGELTGHSLGTLTSNYLVSNGLVERAELFSLPFGNVAAPGAHLTIGSGDLINGGYFGKFFNPDAIVAPLTPSQHPFNNYKAFVDDNPQLYPKDY</sequence>
<gene>
    <name evidence="3" type="primary">cdiA</name>
    <name evidence="3" type="ORF">KSP9073_03171</name>
</gene>
<dbReference type="InterPro" id="IPR008638">
    <property type="entry name" value="FhaB/CdiA-like_TPS"/>
</dbReference>
<dbReference type="RefSeq" id="WP_108843887.1">
    <property type="nucleotide sequence ID" value="NZ_ONZI01000004.1"/>
</dbReference>
<dbReference type="NCBIfam" id="TIGR01901">
    <property type="entry name" value="adhes_NPXG"/>
    <property type="match status" value="1"/>
</dbReference>
<feature type="compositionally biased region" description="Basic and acidic residues" evidence="1">
    <location>
        <begin position="2308"/>
        <end position="2323"/>
    </location>
</feature>
<dbReference type="EC" id="3.1.-.-" evidence="3"/>
<dbReference type="SMART" id="SM00912">
    <property type="entry name" value="Haemagg_act"/>
    <property type="match status" value="1"/>
</dbReference>
<dbReference type="SUPFAM" id="SSF51126">
    <property type="entry name" value="Pectin lyase-like"/>
    <property type="match status" value="1"/>
</dbReference>
<keyword evidence="3" id="KW-0378">Hydrolase</keyword>
<dbReference type="Pfam" id="PF05860">
    <property type="entry name" value="TPS"/>
    <property type="match status" value="1"/>
</dbReference>